<dbReference type="GO" id="GO:0009279">
    <property type="term" value="C:cell outer membrane"/>
    <property type="evidence" value="ECO:0007669"/>
    <property type="project" value="UniProtKB-SubCell"/>
</dbReference>
<dbReference type="NCBIfam" id="TIGR04057">
    <property type="entry name" value="SusC_RagA_signa"/>
    <property type="match status" value="1"/>
</dbReference>
<accession>A0A1I0T1I1</accession>
<evidence type="ECO:0000259" key="9">
    <source>
        <dbReference type="SMART" id="SM00965"/>
    </source>
</evidence>
<dbReference type="InterPro" id="IPR008969">
    <property type="entry name" value="CarboxyPept-like_regulatory"/>
</dbReference>
<protein>
    <submittedName>
        <fullName evidence="10">TonB-linked outer membrane protein, SusC/RagA family</fullName>
    </submittedName>
</protein>
<comment type="similarity">
    <text evidence="7">Belongs to the TonB-dependent receptor family.</text>
</comment>
<dbReference type="NCBIfam" id="TIGR04056">
    <property type="entry name" value="OMP_RagA_SusC"/>
    <property type="match status" value="1"/>
</dbReference>
<gene>
    <name evidence="10" type="ORF">SAMN04488511_10597</name>
</gene>
<evidence type="ECO:0000256" key="5">
    <source>
        <dbReference type="ARBA" id="ARBA00023136"/>
    </source>
</evidence>
<keyword evidence="8" id="KW-0732">Signal</keyword>
<comment type="subcellular location">
    <subcellularLocation>
        <location evidence="1 7">Cell outer membrane</location>
        <topology evidence="1 7">Multi-pass membrane protein</topology>
    </subcellularLocation>
</comment>
<evidence type="ECO:0000256" key="7">
    <source>
        <dbReference type="PROSITE-ProRule" id="PRU01360"/>
    </source>
</evidence>
<reference evidence="11" key="1">
    <citation type="submission" date="2016-10" db="EMBL/GenBank/DDBJ databases">
        <authorList>
            <person name="Varghese N."/>
            <person name="Submissions S."/>
        </authorList>
    </citation>
    <scope>NUCLEOTIDE SEQUENCE [LARGE SCALE GENOMIC DNA]</scope>
    <source>
        <strain evidence="11">DSM 18130</strain>
    </source>
</reference>
<evidence type="ECO:0000256" key="1">
    <source>
        <dbReference type="ARBA" id="ARBA00004571"/>
    </source>
</evidence>
<sequence>MKLTTLLILAFIMQVSAATYAQKITLSAKNAGLFTIFDQISDQTGYDFVITNSVLKGSKKVTIDVKNAELNDVLDQIFKDQSLEFTITNKSVLVKKKAPALFEKIINHFQAIDVTGRVLNEKNMPLPGAIVSLKGLKKQVVTNSDGEFKLENVDEDAVLVVTFLGYQTREIKASQNLGNIVLAIQTSQLDEVTVSTGYQTLSRERVTGSFSKVSSKQLDQQRLSSMQSLLEGRVPGYNNGLIRGTTSMNNQLVQPLYVIDGFPIENLKLDANNNVAQGIPGLNLEDIESITVLKDAAAASIYGARASNGVIVIVTKKAKMGKPQISASSTFTVSPYRLYTDNLTSSSDIIELEKEWAANNPNLRGANAANYAANLLQNMAYPSQGINAILKNAAGTLSQADLNSRLAQLASSGYQYYDDVENYSKRNPFYQQYNLSAGSATEKNALYSSVTYRNNKTQDKFAGDESVGVNINNTTQITKWLSMELSTFLSYVEGNTQPYNTLSPGYAYLPYDRLVNADGSNFTSTAASRLSANTMALINNNRLYNMDITPLDEQAMNLGKTKNFTSRSFVRLGAKITDWLSYKSSFQYEYATSRLDQLYDKNSYFVRSKVNSFASGNPVAGGTAIFNLPYGNINYKENQFNNAYNFRQQLNVDKTFGEKHSFTAILGSEIRNRKIEYYNQSLYNYNPNTLTYSLVNQPLLGSYPGNILGGGNFTARDAAFNRVNIERFVSFYSNVGYAYDEKYLFTSSIRWDKSNLWGTSSKYQHTPIWSFGAGWNINKESFFNADWVDRLKLRASHGIGGNVYTNSAPFTTFNFNPNYNVGGLQATVGSRPNPMLSWEKTTTTNGGLDFAVLNNRLSGSVDYYRKRGTDLLANTQGVPTEGFGYSTYVINNGKMLNNGIEVNLSGDIIRAKDLNWNLSVQYAYNKNKVTYVNVEAPFYILQLDYPQSFPRIGNPYNAIYSYQWAGLSDKGLPQVYNEKGEKVLASPTTLQSIVYSGTTVPKYSGSFNSTLDYKNFTLSFLLTFEGGHKMRNTFLPTLGAGYNSALNGYVTQISTVNKDIVNRWRNPGDELTTNVPKVVFAEDPAYNSQSASMYGYADINVIDASNMRLRNISLAYKVPQLVAKKAGMSNIRFQFNVENAFTLAKSQTAKYLLNGYSMPNYVLGAYLTF</sequence>
<dbReference type="SUPFAM" id="SSF56935">
    <property type="entry name" value="Porins"/>
    <property type="match status" value="1"/>
</dbReference>
<dbReference type="InterPro" id="IPR023997">
    <property type="entry name" value="TonB-dep_OMP_SusC/RagA_CS"/>
</dbReference>
<dbReference type="InterPro" id="IPR012910">
    <property type="entry name" value="Plug_dom"/>
</dbReference>
<dbReference type="OrthoDB" id="9768177at2"/>
<dbReference type="Gene3D" id="2.40.170.20">
    <property type="entry name" value="TonB-dependent receptor, beta-barrel domain"/>
    <property type="match status" value="1"/>
</dbReference>
<keyword evidence="3 7" id="KW-1134">Transmembrane beta strand</keyword>
<keyword evidence="4 7" id="KW-0812">Transmembrane</keyword>
<evidence type="ECO:0000256" key="2">
    <source>
        <dbReference type="ARBA" id="ARBA00022448"/>
    </source>
</evidence>
<dbReference type="InterPro" id="IPR011662">
    <property type="entry name" value="Secretin/TonB_short_N"/>
</dbReference>
<dbReference type="Gene3D" id="2.60.40.1120">
    <property type="entry name" value="Carboxypeptidase-like, regulatory domain"/>
    <property type="match status" value="1"/>
</dbReference>
<feature type="signal peptide" evidence="8">
    <location>
        <begin position="1"/>
        <end position="17"/>
    </location>
</feature>
<keyword evidence="6 7" id="KW-0998">Cell outer membrane</keyword>
<keyword evidence="5 7" id="KW-0472">Membrane</keyword>
<dbReference type="PROSITE" id="PS52016">
    <property type="entry name" value="TONB_DEPENDENT_REC_3"/>
    <property type="match status" value="1"/>
</dbReference>
<evidence type="ECO:0000313" key="10">
    <source>
        <dbReference type="EMBL" id="SFA45570.1"/>
    </source>
</evidence>
<dbReference type="AlphaFoldDB" id="A0A1I0T1I1"/>
<evidence type="ECO:0000313" key="11">
    <source>
        <dbReference type="Proteomes" id="UP000198836"/>
    </source>
</evidence>
<dbReference type="InterPro" id="IPR036942">
    <property type="entry name" value="Beta-barrel_TonB_sf"/>
</dbReference>
<dbReference type="Proteomes" id="UP000198836">
    <property type="component" value="Unassembled WGS sequence"/>
</dbReference>
<dbReference type="RefSeq" id="WP_090982004.1">
    <property type="nucleotide sequence ID" value="NZ_FOJM01000005.1"/>
</dbReference>
<name>A0A1I0T1I1_9SPHI</name>
<dbReference type="InterPro" id="IPR037066">
    <property type="entry name" value="Plug_dom_sf"/>
</dbReference>
<dbReference type="InterPro" id="IPR039426">
    <property type="entry name" value="TonB-dep_rcpt-like"/>
</dbReference>
<evidence type="ECO:0000256" key="8">
    <source>
        <dbReference type="SAM" id="SignalP"/>
    </source>
</evidence>
<keyword evidence="2 7" id="KW-0813">Transport</keyword>
<organism evidence="10 11">
    <name type="scientific">Pedobacter suwonensis</name>
    <dbReference type="NCBI Taxonomy" id="332999"/>
    <lineage>
        <taxon>Bacteria</taxon>
        <taxon>Pseudomonadati</taxon>
        <taxon>Bacteroidota</taxon>
        <taxon>Sphingobacteriia</taxon>
        <taxon>Sphingobacteriales</taxon>
        <taxon>Sphingobacteriaceae</taxon>
        <taxon>Pedobacter</taxon>
    </lineage>
</organism>
<evidence type="ECO:0000256" key="3">
    <source>
        <dbReference type="ARBA" id="ARBA00022452"/>
    </source>
</evidence>
<dbReference type="SUPFAM" id="SSF49464">
    <property type="entry name" value="Carboxypeptidase regulatory domain-like"/>
    <property type="match status" value="1"/>
</dbReference>
<dbReference type="SMART" id="SM00965">
    <property type="entry name" value="STN"/>
    <property type="match status" value="1"/>
</dbReference>
<dbReference type="Gene3D" id="2.170.130.10">
    <property type="entry name" value="TonB-dependent receptor, plug domain"/>
    <property type="match status" value="1"/>
</dbReference>
<dbReference type="STRING" id="332999.SAMN04488511_10597"/>
<feature type="chain" id="PRO_5011531898" evidence="8">
    <location>
        <begin position="18"/>
        <end position="1169"/>
    </location>
</feature>
<evidence type="ECO:0000256" key="6">
    <source>
        <dbReference type="ARBA" id="ARBA00023237"/>
    </source>
</evidence>
<proteinExistence type="inferred from homology"/>
<dbReference type="Pfam" id="PF13715">
    <property type="entry name" value="CarbopepD_reg_2"/>
    <property type="match status" value="1"/>
</dbReference>
<feature type="domain" description="Secretin/TonB short N-terminal" evidence="9">
    <location>
        <begin position="46"/>
        <end position="97"/>
    </location>
</feature>
<dbReference type="Pfam" id="PF07715">
    <property type="entry name" value="Plug"/>
    <property type="match status" value="1"/>
</dbReference>
<dbReference type="Pfam" id="PF07660">
    <property type="entry name" value="STN"/>
    <property type="match status" value="1"/>
</dbReference>
<dbReference type="EMBL" id="FOJM01000005">
    <property type="protein sequence ID" value="SFA45570.1"/>
    <property type="molecule type" value="Genomic_DNA"/>
</dbReference>
<dbReference type="InterPro" id="IPR023996">
    <property type="entry name" value="TonB-dep_OMP_SusC/RagA"/>
</dbReference>
<evidence type="ECO:0000256" key="4">
    <source>
        <dbReference type="ARBA" id="ARBA00022692"/>
    </source>
</evidence>
<keyword evidence="11" id="KW-1185">Reference proteome</keyword>